<dbReference type="Pfam" id="PF09992">
    <property type="entry name" value="NAGPA"/>
    <property type="match status" value="1"/>
</dbReference>
<evidence type="ECO:0000256" key="1">
    <source>
        <dbReference type="SAM" id="SignalP"/>
    </source>
</evidence>
<feature type="chain" id="PRO_5008532896" evidence="1">
    <location>
        <begin position="27"/>
        <end position="1118"/>
    </location>
</feature>
<evidence type="ECO:0000259" key="2">
    <source>
        <dbReference type="Pfam" id="PF09992"/>
    </source>
</evidence>
<dbReference type="Gene3D" id="2.60.120.430">
    <property type="entry name" value="Galactose-binding lectin"/>
    <property type="match status" value="2"/>
</dbReference>
<dbReference type="RefSeq" id="WP_015359836.1">
    <property type="nucleotide sequence ID" value="NZ_CP014673.1"/>
</dbReference>
<proteinExistence type="predicted"/>
<dbReference type="PANTHER" id="PTHR40446:SF2">
    <property type="entry name" value="N-ACETYLGLUCOSAMINE-1-PHOSPHODIESTER ALPHA-N-ACETYLGLUCOSAMINIDASE"/>
    <property type="match status" value="1"/>
</dbReference>
<evidence type="ECO:0000313" key="4">
    <source>
        <dbReference type="Proteomes" id="UP000092931"/>
    </source>
</evidence>
<feature type="domain" description="Phosphodiester glycosidase" evidence="2">
    <location>
        <begin position="215"/>
        <end position="391"/>
    </location>
</feature>
<keyword evidence="1" id="KW-0732">Signal</keyword>
<organism evidence="3 4">
    <name type="scientific">Thermoclostridium stercorarium subsp. leptospartum DSM 9219</name>
    <dbReference type="NCBI Taxonomy" id="1346611"/>
    <lineage>
        <taxon>Bacteria</taxon>
        <taxon>Bacillati</taxon>
        <taxon>Bacillota</taxon>
        <taxon>Clostridia</taxon>
        <taxon>Eubacteriales</taxon>
        <taxon>Oscillospiraceae</taxon>
        <taxon>Thermoclostridium</taxon>
    </lineage>
</organism>
<dbReference type="Proteomes" id="UP000092931">
    <property type="component" value="Chromosome"/>
</dbReference>
<reference evidence="3 4" key="1">
    <citation type="submission" date="2016-02" db="EMBL/GenBank/DDBJ databases">
        <title>Comparison of Clostridium stercorarium subspecies using comparative genomics and transcriptomics.</title>
        <authorList>
            <person name="Schellenberg J."/>
            <person name="Thallinger G."/>
            <person name="Levin D.B."/>
            <person name="Zhang X."/>
            <person name="Alvare G."/>
            <person name="Fristensky B."/>
            <person name="Sparling R."/>
        </authorList>
    </citation>
    <scope>NUCLEOTIDE SEQUENCE [LARGE SCALE GENOMIC DNA]</scope>
    <source>
        <strain evidence="3 4">DSM 9219</strain>
    </source>
</reference>
<dbReference type="EMBL" id="CP014673">
    <property type="protein sequence ID" value="ANX02065.1"/>
    <property type="molecule type" value="Genomic_DNA"/>
</dbReference>
<name>A0A1B1YMR1_THEST</name>
<gene>
    <name evidence="3" type="ORF">CSTERLE_11035</name>
</gene>
<dbReference type="InterPro" id="IPR018711">
    <property type="entry name" value="NAGPA"/>
</dbReference>
<dbReference type="AlphaFoldDB" id="A0A1B1YMR1"/>
<sequence length="1118" mass="123331">MRMKKAAVFFLSLLLFFAGIIPVSFASNATSNSVIYQKVETKIITSGVTQETITRFTDLGWQTIYVLKADLNDPYVYIDALANGETIQKPLSTTDHMKEWGAIAGINGSFFLSSDQTGMQNPIGPLVQSWNLLTADATFNRDKDNMATFAIDETRSGIIDYWKADIRIYAPNGEYISVSRYNEPYYGYTDFTVQDRKWTTTSTGNRNGYYTDVLEMIVEDGVVKEIRVNMPGTEIPVNGYVVITSGENKNRILNNFNVGDPVRFEVTTSPDWTKIQMAVSGGGMLVVNGTIPDKFTHEVAGRHPRTAVGTSRDGKTIYMVVVDGRQSHSIGMTMTELAQFMLGIGAYNALALDGGGSSTIASREPGTNTVVVQNKPSDGVQRRIPNAIGVFSIAPPAPLAGLYVEAEEPNVFVNTSRKFTVKGYDQYFNPVQINPDEVTWRVEGVEGSFTGNVFRPLSPGTAKIIATVGDVSAETYVKVLDQPAKLTLSSSSITLIAKEQKKLTVTGEDGEGFTASINPADVSWKTVGNIGFVSGGTFVATNSGYGYISASVGNAYAYCAVTVLPTVSTLVDDFEKDNATFLSYPSTVTGSYQISGEQKHGGNFSGKLTYRFETADTNRAVYAVFNGEGYTLPENAIRVGFWVYNDHENSNWLRIEVQDSQNKTQRLGDITKMDWIGWRYVEIPLNGISLPAKLTRIYLVQVNPVEEAGEIFIDDLSIITVERNKMPASTEIPGVETVVATGFETDAVDFTSFPSWVPASAAIVSDYKNTGTSSVRLDYVFKAAPETQAAYIVLPGNGISVPDGAETIGLWAYSQKTTKSWLRAEVVDADGKVNYVMLSEGINWTGWAYVEGKVSHIKRPARVTRLYVVNPSPIDEKGSIYLDDLQFRIKTNKTGNFNNIPQNTVQADSKNQAVKYVAGEKNYRFSVFGEAREPANDVEKYLTNYLADKINKYIEIGAFVGNGSHQVTSKVKKPVIATGKGYKSMDVQGSRFIQLDIESNSLRNGTTGQWKWLLNQLESFNGQNVFIFMESSPDTFSDRLEAQLFKDILAEYAGKKFRNVWVFYKGDSNTVTKDRGVRYFSTCGLDVQNLTANNKKVAQYILVTIMGDQVTYEYKPIE</sequence>
<accession>A0A1B1YMR1</accession>
<evidence type="ECO:0000313" key="3">
    <source>
        <dbReference type="EMBL" id="ANX02065.1"/>
    </source>
</evidence>
<dbReference type="PANTHER" id="PTHR40446">
    <property type="entry name" value="N-ACETYLGLUCOSAMINE-1-PHOSPHODIESTER ALPHA-N-ACETYLGLUCOSAMINIDASE"/>
    <property type="match status" value="1"/>
</dbReference>
<feature type="signal peptide" evidence="1">
    <location>
        <begin position="1"/>
        <end position="26"/>
    </location>
</feature>
<protein>
    <submittedName>
        <fullName evidence="3">Exopolysaccharide biosynthesis protein</fullName>
    </submittedName>
</protein>